<accession>Q3AAJ1</accession>
<dbReference type="STRING" id="246194.CHY_2024"/>
<evidence type="ECO:0000313" key="2">
    <source>
        <dbReference type="Proteomes" id="UP000002706"/>
    </source>
</evidence>
<name>Q3AAJ1_CARHZ</name>
<dbReference type="Pfam" id="PF19620">
    <property type="entry name" value="DUF6125"/>
    <property type="match status" value="1"/>
</dbReference>
<organism evidence="1 2">
    <name type="scientific">Carboxydothermus hydrogenoformans (strain ATCC BAA-161 / DSM 6008 / Z-2901)</name>
    <dbReference type="NCBI Taxonomy" id="246194"/>
    <lineage>
        <taxon>Bacteria</taxon>
        <taxon>Bacillati</taxon>
        <taxon>Bacillota</taxon>
        <taxon>Clostridia</taxon>
        <taxon>Thermoanaerobacterales</taxon>
        <taxon>Thermoanaerobacteraceae</taxon>
        <taxon>Carboxydothermus</taxon>
    </lineage>
</organism>
<evidence type="ECO:0008006" key="3">
    <source>
        <dbReference type="Google" id="ProtNLM"/>
    </source>
</evidence>
<protein>
    <recommendedName>
        <fullName evidence="3">Cytosolic protein</fullName>
    </recommendedName>
</protein>
<evidence type="ECO:0000313" key="1">
    <source>
        <dbReference type="EMBL" id="ABB16140.1"/>
    </source>
</evidence>
<keyword evidence="2" id="KW-1185">Reference proteome</keyword>
<gene>
    <name evidence="1" type="ordered locus">CHY_2024</name>
</gene>
<dbReference type="KEGG" id="chy:CHY_2024"/>
<dbReference type="EMBL" id="CP000141">
    <property type="protein sequence ID" value="ABB16140.1"/>
    <property type="molecule type" value="Genomic_DNA"/>
</dbReference>
<dbReference type="AlphaFoldDB" id="Q3AAJ1"/>
<dbReference type="Proteomes" id="UP000002706">
    <property type="component" value="Chromosome"/>
</dbReference>
<sequence>MGITEYSGFAQTIDSRIKTRCLACPPDEHPDDFYCAWEFWVED</sequence>
<reference evidence="1 2" key="1">
    <citation type="journal article" date="2005" name="PLoS Genet.">
        <title>Life in hot carbon monoxide: the complete genome sequence of Carboxydothermus hydrogenoformans Z-2901.</title>
        <authorList>
            <person name="Wu M."/>
            <person name="Ren Q."/>
            <person name="Durkin A.S."/>
            <person name="Daugherty S.C."/>
            <person name="Brinkac L.M."/>
            <person name="Dodson R.J."/>
            <person name="Madupu R."/>
            <person name="Sullivan S.A."/>
            <person name="Kolonay J.F."/>
            <person name="Haft D.H."/>
            <person name="Nelson W.C."/>
            <person name="Tallon L.J."/>
            <person name="Jones K.M."/>
            <person name="Ulrich L.E."/>
            <person name="Gonzalez J.M."/>
            <person name="Zhulin I.B."/>
            <person name="Robb F.T."/>
            <person name="Eisen J.A."/>
        </authorList>
    </citation>
    <scope>NUCLEOTIDE SEQUENCE [LARGE SCALE GENOMIC DNA]</scope>
    <source>
        <strain evidence="2">ATCC BAA-161 / DSM 6008 / Z-2901</strain>
    </source>
</reference>
<proteinExistence type="predicted"/>
<dbReference type="InParanoid" id="Q3AAJ1"/>
<dbReference type="HOGENOM" id="CLU_3231259_0_0_9"/>